<evidence type="ECO:0000313" key="5">
    <source>
        <dbReference type="Proteomes" id="UP000324222"/>
    </source>
</evidence>
<dbReference type="GO" id="GO:0000981">
    <property type="term" value="F:DNA-binding transcription factor activity, RNA polymerase II-specific"/>
    <property type="evidence" value="ECO:0007669"/>
    <property type="project" value="TreeGrafter"/>
</dbReference>
<dbReference type="GO" id="GO:0046332">
    <property type="term" value="F:SMAD binding"/>
    <property type="evidence" value="ECO:0007669"/>
    <property type="project" value="InterPro"/>
</dbReference>
<gene>
    <name evidence="4" type="primary">Skor2</name>
    <name evidence="4" type="ORF">E2C01_000383</name>
</gene>
<name>A0A5B7CH38_PORTR</name>
<dbReference type="CDD" id="cd21080">
    <property type="entry name" value="DHD_Skor"/>
    <property type="match status" value="1"/>
</dbReference>
<dbReference type="PANTHER" id="PTHR10005:SF26">
    <property type="entry name" value="CORL"/>
    <property type="match status" value="1"/>
</dbReference>
<dbReference type="InterPro" id="IPR009061">
    <property type="entry name" value="DNA-bd_dom_put_sf"/>
</dbReference>
<dbReference type="GO" id="GO:0005737">
    <property type="term" value="C:cytoplasm"/>
    <property type="evidence" value="ECO:0007669"/>
    <property type="project" value="TreeGrafter"/>
</dbReference>
<dbReference type="Gene3D" id="3.10.390.10">
    <property type="entry name" value="SAND domain-like"/>
    <property type="match status" value="1"/>
</dbReference>
<keyword evidence="5" id="KW-1185">Reference proteome</keyword>
<dbReference type="SUPFAM" id="SSF63763">
    <property type="entry name" value="SAND domain-like"/>
    <property type="match status" value="1"/>
</dbReference>
<feature type="domain" description="c-SKI SMAD4-binding" evidence="3">
    <location>
        <begin position="160"/>
        <end position="251"/>
    </location>
</feature>
<dbReference type="EMBL" id="VSRR010000009">
    <property type="protein sequence ID" value="MPC07816.1"/>
    <property type="molecule type" value="Genomic_DNA"/>
</dbReference>
<dbReference type="FunFam" id="3.10.390.10:FF:000001">
    <property type="entry name" value="SKI family transcriptional corepressor 1"/>
    <property type="match status" value="1"/>
</dbReference>
<feature type="compositionally biased region" description="Basic and acidic residues" evidence="2">
    <location>
        <begin position="417"/>
        <end position="429"/>
    </location>
</feature>
<dbReference type="Pfam" id="PF08782">
    <property type="entry name" value="c-SKI_SMAD_bind"/>
    <property type="match status" value="1"/>
</dbReference>
<dbReference type="AlphaFoldDB" id="A0A5B7CH38"/>
<dbReference type="GO" id="GO:0005667">
    <property type="term" value="C:transcription regulator complex"/>
    <property type="evidence" value="ECO:0007669"/>
    <property type="project" value="TreeGrafter"/>
</dbReference>
<proteinExistence type="inferred from homology"/>
<dbReference type="GO" id="GO:0000122">
    <property type="term" value="P:negative regulation of transcription by RNA polymerase II"/>
    <property type="evidence" value="ECO:0007669"/>
    <property type="project" value="TreeGrafter"/>
</dbReference>
<feature type="region of interest" description="Disordered" evidence="2">
    <location>
        <begin position="410"/>
        <end position="629"/>
    </location>
</feature>
<dbReference type="InterPro" id="IPR010919">
    <property type="entry name" value="SAND-like_dom_sf"/>
</dbReference>
<dbReference type="GO" id="GO:0030514">
    <property type="term" value="P:negative regulation of BMP signaling pathway"/>
    <property type="evidence" value="ECO:0007669"/>
    <property type="project" value="TreeGrafter"/>
</dbReference>
<evidence type="ECO:0000313" key="4">
    <source>
        <dbReference type="EMBL" id="MPC07816.1"/>
    </source>
</evidence>
<dbReference type="Proteomes" id="UP000324222">
    <property type="component" value="Unassembled WGS sequence"/>
</dbReference>
<feature type="compositionally biased region" description="Acidic residues" evidence="2">
    <location>
        <begin position="475"/>
        <end position="486"/>
    </location>
</feature>
<evidence type="ECO:0000256" key="1">
    <source>
        <dbReference type="ARBA" id="ARBA00009513"/>
    </source>
</evidence>
<dbReference type="PANTHER" id="PTHR10005">
    <property type="entry name" value="SKI ONCOGENE-RELATED"/>
    <property type="match status" value="1"/>
</dbReference>
<dbReference type="InterPro" id="IPR023216">
    <property type="entry name" value="Tscrpt_reg_SKI_SnoN"/>
</dbReference>
<feature type="compositionally biased region" description="Basic and acidic residues" evidence="2">
    <location>
        <begin position="526"/>
        <end position="537"/>
    </location>
</feature>
<accession>A0A5B7CH38</accession>
<dbReference type="SUPFAM" id="SSF46955">
    <property type="entry name" value="Putative DNA-binding domain"/>
    <property type="match status" value="1"/>
</dbReference>
<feature type="compositionally biased region" description="Polar residues" evidence="2">
    <location>
        <begin position="494"/>
        <end position="524"/>
    </location>
</feature>
<reference evidence="4 5" key="1">
    <citation type="submission" date="2019-05" db="EMBL/GenBank/DDBJ databases">
        <title>Another draft genome of Portunus trituberculatus and its Hox gene families provides insights of decapod evolution.</title>
        <authorList>
            <person name="Jeong J.-H."/>
            <person name="Song I."/>
            <person name="Kim S."/>
            <person name="Choi T."/>
            <person name="Kim D."/>
            <person name="Ryu S."/>
            <person name="Kim W."/>
        </authorList>
    </citation>
    <scope>NUCLEOTIDE SEQUENCE [LARGE SCALE GENOMIC DNA]</scope>
    <source>
        <tissue evidence="4">Muscle</tissue>
    </source>
</reference>
<protein>
    <submittedName>
        <fullName evidence="4">SKI family transcriptional corepressor 2</fullName>
    </submittedName>
</protein>
<dbReference type="GO" id="GO:0005634">
    <property type="term" value="C:nucleus"/>
    <property type="evidence" value="ECO:0007669"/>
    <property type="project" value="TreeGrafter"/>
</dbReference>
<dbReference type="SMART" id="SM01046">
    <property type="entry name" value="c-SKI_SMAD_bind"/>
    <property type="match status" value="1"/>
</dbReference>
<evidence type="ECO:0000259" key="3">
    <source>
        <dbReference type="SMART" id="SM01046"/>
    </source>
</evidence>
<dbReference type="InterPro" id="IPR014890">
    <property type="entry name" value="c-SKI_SMAD4-bd_dom"/>
</dbReference>
<sequence>MEGVEHRITSPLTQSVPLAPPCLEQQEPHLSKSNNQVSTVTLYGVPIVSLNIDNVERLCLAQISNTLLKLHRFALPVSVISPSPVYFKQDFSYNEIHNRRVALGITCVQCTPVQLEILRRAGAMPISSRRCGMITKREAERLCKSFLGDNTPPKLPENFAFDVIHECAWGCRGSFVPSRYNSSRAKCIKCLYCAMFYSPNKFVFHSHRLADSKYVQPDAANFNSWRRHIRLDGDPPIEVVHAWEDVKAMFNGGTRKRLMAANSQELPKKLEGTTSYDLSLLNYVVSERDGVLKRCSHTPLCGAPFPVINFCLWQRRVFPQGHSSRVKSPRLEAPLTKPPTFAPPALKAVGADLSYPPPYLAPLPPPYPAHHKDAHQTFVDYLWGSRTSIPPLGLPYPLAAWPRRPLPSFPPLPLSDPRPDPAADPRPPDSEPPVLRPAHLSAFTPVARASPTPTVSASRDSGAPLPDSSRHSDDETVDIEATDDDTDYHGDGYKSNTYKQNCYKGNNNKLDGYKPSSTKQQSVEGSHYKRDGYKAEDFPNDEAGDDHAPGEAEVEETAATSHARHEDRSHRDEKGQKEERARREEPSAREERGLREDSAHAPHSHGRGNSPVPSASTNGGCGSGGGGMEPPRGALEVSVLCAILVHPSPQHVIATVIMLC</sequence>
<evidence type="ECO:0000256" key="2">
    <source>
        <dbReference type="SAM" id="MobiDB-lite"/>
    </source>
</evidence>
<organism evidence="4 5">
    <name type="scientific">Portunus trituberculatus</name>
    <name type="common">Swimming crab</name>
    <name type="synonym">Neptunus trituberculatus</name>
    <dbReference type="NCBI Taxonomy" id="210409"/>
    <lineage>
        <taxon>Eukaryota</taxon>
        <taxon>Metazoa</taxon>
        <taxon>Ecdysozoa</taxon>
        <taxon>Arthropoda</taxon>
        <taxon>Crustacea</taxon>
        <taxon>Multicrustacea</taxon>
        <taxon>Malacostraca</taxon>
        <taxon>Eumalacostraca</taxon>
        <taxon>Eucarida</taxon>
        <taxon>Decapoda</taxon>
        <taxon>Pleocyemata</taxon>
        <taxon>Brachyura</taxon>
        <taxon>Eubrachyura</taxon>
        <taxon>Portunoidea</taxon>
        <taxon>Portunidae</taxon>
        <taxon>Portuninae</taxon>
        <taxon>Portunus</taxon>
    </lineage>
</organism>
<dbReference type="GO" id="GO:0000978">
    <property type="term" value="F:RNA polymerase II cis-regulatory region sequence-specific DNA binding"/>
    <property type="evidence" value="ECO:0007669"/>
    <property type="project" value="TreeGrafter"/>
</dbReference>
<dbReference type="InterPro" id="IPR003380">
    <property type="entry name" value="SKI/SNO/DAC"/>
</dbReference>
<feature type="compositionally biased region" description="Basic and acidic residues" evidence="2">
    <location>
        <begin position="563"/>
        <end position="600"/>
    </location>
</feature>
<dbReference type="InterPro" id="IPR037000">
    <property type="entry name" value="Ski_DNA-bd_sf"/>
</dbReference>
<feature type="compositionally biased region" description="Gly residues" evidence="2">
    <location>
        <begin position="619"/>
        <end position="628"/>
    </location>
</feature>
<comment type="caution">
    <text evidence="4">The sequence shown here is derived from an EMBL/GenBank/DDBJ whole genome shotgun (WGS) entry which is preliminary data.</text>
</comment>
<comment type="similarity">
    <text evidence="1">Belongs to the SKI family.</text>
</comment>
<dbReference type="Gene3D" id="3.10.260.20">
    <property type="entry name" value="Ski"/>
    <property type="match status" value="2"/>
</dbReference>
<dbReference type="Pfam" id="PF02437">
    <property type="entry name" value="Ski_Sno_DHD"/>
    <property type="match status" value="2"/>
</dbReference>
<dbReference type="OrthoDB" id="3938623at2759"/>